<name>A0A498J645_MALDO</name>
<protein>
    <submittedName>
        <fullName evidence="1">Uncharacterized protein</fullName>
    </submittedName>
</protein>
<proteinExistence type="predicted"/>
<comment type="caution">
    <text evidence="1">The sequence shown here is derived from an EMBL/GenBank/DDBJ whole genome shotgun (WGS) entry which is preliminary data.</text>
</comment>
<dbReference type="Proteomes" id="UP000290289">
    <property type="component" value="Chromosome 9"/>
</dbReference>
<reference evidence="1 2" key="1">
    <citation type="submission" date="2018-10" db="EMBL/GenBank/DDBJ databases">
        <title>A high-quality apple genome assembly.</title>
        <authorList>
            <person name="Hu J."/>
        </authorList>
    </citation>
    <scope>NUCLEOTIDE SEQUENCE [LARGE SCALE GENOMIC DNA]</scope>
    <source>
        <strain evidence="2">cv. HFTH1</strain>
        <tissue evidence="1">Young leaf</tissue>
    </source>
</reference>
<evidence type="ECO:0000313" key="1">
    <source>
        <dbReference type="EMBL" id="RXH88931.1"/>
    </source>
</evidence>
<dbReference type="AlphaFoldDB" id="A0A498J645"/>
<accession>A0A498J645</accession>
<organism evidence="1 2">
    <name type="scientific">Malus domestica</name>
    <name type="common">Apple</name>
    <name type="synonym">Pyrus malus</name>
    <dbReference type="NCBI Taxonomy" id="3750"/>
    <lineage>
        <taxon>Eukaryota</taxon>
        <taxon>Viridiplantae</taxon>
        <taxon>Streptophyta</taxon>
        <taxon>Embryophyta</taxon>
        <taxon>Tracheophyta</taxon>
        <taxon>Spermatophyta</taxon>
        <taxon>Magnoliopsida</taxon>
        <taxon>eudicotyledons</taxon>
        <taxon>Gunneridae</taxon>
        <taxon>Pentapetalae</taxon>
        <taxon>rosids</taxon>
        <taxon>fabids</taxon>
        <taxon>Rosales</taxon>
        <taxon>Rosaceae</taxon>
        <taxon>Amygdaloideae</taxon>
        <taxon>Maleae</taxon>
        <taxon>Malus</taxon>
    </lineage>
</organism>
<gene>
    <name evidence="1" type="ORF">DVH24_000530</name>
</gene>
<keyword evidence="2" id="KW-1185">Reference proteome</keyword>
<evidence type="ECO:0000313" key="2">
    <source>
        <dbReference type="Proteomes" id="UP000290289"/>
    </source>
</evidence>
<sequence>MTKLSLRKNRQCLSFSLSLTFKQSEAHSLSPLTRILFRFVKATTCVVLLYNRIVYFACDGRALPIFNCSKRELVTMISYC</sequence>
<dbReference type="EMBL" id="RDQH01000335">
    <property type="protein sequence ID" value="RXH88931.1"/>
    <property type="molecule type" value="Genomic_DNA"/>
</dbReference>